<name>A0A644WAD2_9ZZZZ</name>
<reference evidence="1" key="1">
    <citation type="submission" date="2019-08" db="EMBL/GenBank/DDBJ databases">
        <authorList>
            <person name="Kucharzyk K."/>
            <person name="Murdoch R.W."/>
            <person name="Higgins S."/>
            <person name="Loffler F."/>
        </authorList>
    </citation>
    <scope>NUCLEOTIDE SEQUENCE</scope>
</reference>
<sequence>MKKIFLISLFVFMIAGTIDAQYWYSNYKEIKEFYDPDDPNLMSLKHNSRFKEDFARNVRKVVLCHYLQHERDQYYPEIINEARKILKKKGYEVEVVKWVDGGKIWKESEFWNYTNNKSEEDDIVYINLGLYRNSKSYQTVSNSEQTAGRVTDASGRTIYEVRQNVPVTENNTIRITIINASFIFYDESRTNDIVQIAAYSKIEESSRDQGIKLVKNALDLLPTVKR</sequence>
<accession>A0A644WAD2</accession>
<protein>
    <submittedName>
        <fullName evidence="1">Uncharacterized protein</fullName>
    </submittedName>
</protein>
<dbReference type="AlphaFoldDB" id="A0A644WAD2"/>
<gene>
    <name evidence="1" type="ORF">SDC9_45601</name>
</gene>
<dbReference type="EMBL" id="VSSQ01000663">
    <property type="protein sequence ID" value="MPL99383.1"/>
    <property type="molecule type" value="Genomic_DNA"/>
</dbReference>
<organism evidence="1">
    <name type="scientific">bioreactor metagenome</name>
    <dbReference type="NCBI Taxonomy" id="1076179"/>
    <lineage>
        <taxon>unclassified sequences</taxon>
        <taxon>metagenomes</taxon>
        <taxon>ecological metagenomes</taxon>
    </lineage>
</organism>
<proteinExistence type="predicted"/>
<evidence type="ECO:0000313" key="1">
    <source>
        <dbReference type="EMBL" id="MPL99383.1"/>
    </source>
</evidence>
<comment type="caution">
    <text evidence="1">The sequence shown here is derived from an EMBL/GenBank/DDBJ whole genome shotgun (WGS) entry which is preliminary data.</text>
</comment>